<comment type="caution">
    <text evidence="3">The sequence shown here is derived from an EMBL/GenBank/DDBJ whole genome shotgun (WGS) entry which is preliminary data.</text>
</comment>
<dbReference type="AlphaFoldDB" id="A0AAW2R7W4"/>
<dbReference type="PANTHER" id="PTHR33597">
    <property type="entry name" value="OS02G0760400 PROTEIN"/>
    <property type="match status" value="1"/>
</dbReference>
<organism evidence="3">
    <name type="scientific">Sesamum calycinum</name>
    <dbReference type="NCBI Taxonomy" id="2727403"/>
    <lineage>
        <taxon>Eukaryota</taxon>
        <taxon>Viridiplantae</taxon>
        <taxon>Streptophyta</taxon>
        <taxon>Embryophyta</taxon>
        <taxon>Tracheophyta</taxon>
        <taxon>Spermatophyta</taxon>
        <taxon>Magnoliopsida</taxon>
        <taxon>eudicotyledons</taxon>
        <taxon>Gunneridae</taxon>
        <taxon>Pentapetalae</taxon>
        <taxon>asterids</taxon>
        <taxon>lamiids</taxon>
        <taxon>Lamiales</taxon>
        <taxon>Pedaliaceae</taxon>
        <taxon>Sesamum</taxon>
    </lineage>
</organism>
<feature type="region of interest" description="Disordered" evidence="1">
    <location>
        <begin position="436"/>
        <end position="515"/>
    </location>
</feature>
<evidence type="ECO:0000256" key="1">
    <source>
        <dbReference type="SAM" id="MobiDB-lite"/>
    </source>
</evidence>
<dbReference type="Pfam" id="PF25276">
    <property type="entry name" value="DUF7870"/>
    <property type="match status" value="1"/>
</dbReference>
<protein>
    <recommendedName>
        <fullName evidence="2">DUF7870 domain-containing protein</fullName>
    </recommendedName>
</protein>
<gene>
    <name evidence="3" type="ORF">Scaly_0718200</name>
</gene>
<proteinExistence type="predicted"/>
<dbReference type="PANTHER" id="PTHR33597:SF11">
    <property type="entry name" value="OS07G0620600 PROTEIN"/>
    <property type="match status" value="1"/>
</dbReference>
<feature type="compositionally biased region" description="Gly residues" evidence="1">
    <location>
        <begin position="436"/>
        <end position="445"/>
    </location>
</feature>
<evidence type="ECO:0000259" key="2">
    <source>
        <dbReference type="Pfam" id="PF25276"/>
    </source>
</evidence>
<name>A0AAW2R7W4_9LAMI</name>
<reference evidence="3" key="2">
    <citation type="journal article" date="2024" name="Plant">
        <title>Genomic evolution and insights into agronomic trait innovations of Sesamum species.</title>
        <authorList>
            <person name="Miao H."/>
            <person name="Wang L."/>
            <person name="Qu L."/>
            <person name="Liu H."/>
            <person name="Sun Y."/>
            <person name="Le M."/>
            <person name="Wang Q."/>
            <person name="Wei S."/>
            <person name="Zheng Y."/>
            <person name="Lin W."/>
            <person name="Duan Y."/>
            <person name="Cao H."/>
            <person name="Xiong S."/>
            <person name="Wang X."/>
            <person name="Wei L."/>
            <person name="Li C."/>
            <person name="Ma Q."/>
            <person name="Ju M."/>
            <person name="Zhao R."/>
            <person name="Li G."/>
            <person name="Mu C."/>
            <person name="Tian Q."/>
            <person name="Mei H."/>
            <person name="Zhang T."/>
            <person name="Gao T."/>
            <person name="Zhang H."/>
        </authorList>
    </citation>
    <scope>NUCLEOTIDE SEQUENCE</scope>
    <source>
        <strain evidence="3">KEN8</strain>
    </source>
</reference>
<dbReference type="EMBL" id="JACGWM010000004">
    <property type="protein sequence ID" value="KAL0376006.1"/>
    <property type="molecule type" value="Genomic_DNA"/>
</dbReference>
<accession>A0AAW2R7W4</accession>
<feature type="domain" description="DUF7870" evidence="2">
    <location>
        <begin position="238"/>
        <end position="405"/>
    </location>
</feature>
<sequence>MDKLVTRFPPKKGGYAVNELNGVGIGLNSHTLLIIKLPDSRVLRIMSRSLFLAMFLLALPSLCSILRASTGAPSHEPDADLDTANGFKNLPILLRDLVDEGLIKKGHKGFLLEAGVPDIEDDSEFLRYAGIDLLSGADLEQNKVVAHHLFDFVFATSLRRIEKVDGILKESGLVISPLGRDPTDRLRLLSSYKIVYLRRFENTVVAMRKTRASSTGPVNLAAKEVSCGVTSEEKRAALKGLEDVYLEPPRRTSLEKRSISTSRKFNFLPDLLKDSLDQYPRRVFISDDSRTLDWFYKNYPMRDQEFEVYTVEIGKQGVLPHVAEVPNWLMKKVRREDYVVMKAEAQLVEEMLKTKALCLVDELFLECDNQWQDGDEENGSKRAYWQCLALYGKVRDEGIAVHQWWNGFVCAVMSTEHVGVALAVCGGGKAGGNGTPPGNVVGGELGVEEPTNGGNGGKLGVEGDERSGGKGVVEPGNVGKKGDGRLGIPGNEGARSRRLPAADALSRPGNDRATRMSKMKDLQEAMLCVFEEKVY</sequence>
<reference evidence="3" key="1">
    <citation type="submission" date="2020-06" db="EMBL/GenBank/DDBJ databases">
        <authorList>
            <person name="Li T."/>
            <person name="Hu X."/>
            <person name="Zhang T."/>
            <person name="Song X."/>
            <person name="Zhang H."/>
            <person name="Dai N."/>
            <person name="Sheng W."/>
            <person name="Hou X."/>
            <person name="Wei L."/>
        </authorList>
    </citation>
    <scope>NUCLEOTIDE SEQUENCE</scope>
    <source>
        <strain evidence="3">KEN8</strain>
        <tissue evidence="3">Leaf</tissue>
    </source>
</reference>
<dbReference type="InterPro" id="IPR057192">
    <property type="entry name" value="DUF7870"/>
</dbReference>
<evidence type="ECO:0000313" key="3">
    <source>
        <dbReference type="EMBL" id="KAL0376006.1"/>
    </source>
</evidence>